<dbReference type="GO" id="GO:0005886">
    <property type="term" value="C:plasma membrane"/>
    <property type="evidence" value="ECO:0007669"/>
    <property type="project" value="TreeGrafter"/>
</dbReference>
<accession>A0A7D9IDL8</accession>
<dbReference type="Proteomes" id="UP001152795">
    <property type="component" value="Unassembled WGS sequence"/>
</dbReference>
<keyword evidence="7" id="KW-1185">Reference proteome</keyword>
<name>A0A7D9IDL8_PARCT</name>
<protein>
    <submittedName>
        <fullName evidence="6">Cell cycle control 50A-like isoform X2</fullName>
    </submittedName>
</protein>
<gene>
    <name evidence="6" type="ORF">PACLA_8A084510</name>
</gene>
<dbReference type="AlphaFoldDB" id="A0A7D9IDL8"/>
<organism evidence="6 7">
    <name type="scientific">Paramuricea clavata</name>
    <name type="common">Red gorgonian</name>
    <name type="synonym">Violescent sea-whip</name>
    <dbReference type="NCBI Taxonomy" id="317549"/>
    <lineage>
        <taxon>Eukaryota</taxon>
        <taxon>Metazoa</taxon>
        <taxon>Cnidaria</taxon>
        <taxon>Anthozoa</taxon>
        <taxon>Octocorallia</taxon>
        <taxon>Malacalcyonacea</taxon>
        <taxon>Plexauridae</taxon>
        <taxon>Paramuricea</taxon>
    </lineage>
</organism>
<keyword evidence="3" id="KW-0812">Transmembrane</keyword>
<comment type="similarity">
    <text evidence="2">Belongs to the CDC50/LEM3 family.</text>
</comment>
<evidence type="ECO:0000256" key="1">
    <source>
        <dbReference type="ARBA" id="ARBA00004141"/>
    </source>
</evidence>
<keyword evidence="4" id="KW-1133">Transmembrane helix</keyword>
<sequence length="144" mass="16551">MDEFKEFAKPPNWPKPVNELDTTEESNNGFQNQEFIVWMRTAAFPKFRKPYRKVVHENDFGDGLPKGKYWLHINYNYPVTKFDGEKRFIISNTSWLGGKNSFLGIAYLVVGSISGFMSGVFFYVHLKVKSSADPQNLLLGDDSN</sequence>
<evidence type="ECO:0000256" key="2">
    <source>
        <dbReference type="ARBA" id="ARBA00009457"/>
    </source>
</evidence>
<dbReference type="GO" id="GO:0005794">
    <property type="term" value="C:Golgi apparatus"/>
    <property type="evidence" value="ECO:0007669"/>
    <property type="project" value="TreeGrafter"/>
</dbReference>
<evidence type="ECO:0000256" key="5">
    <source>
        <dbReference type="ARBA" id="ARBA00023136"/>
    </source>
</evidence>
<dbReference type="EMBL" id="CACRXK020005097">
    <property type="protein sequence ID" value="CAB4005105.1"/>
    <property type="molecule type" value="Genomic_DNA"/>
</dbReference>
<evidence type="ECO:0000256" key="4">
    <source>
        <dbReference type="ARBA" id="ARBA00022989"/>
    </source>
</evidence>
<dbReference type="GO" id="GO:0005783">
    <property type="term" value="C:endoplasmic reticulum"/>
    <property type="evidence" value="ECO:0007669"/>
    <property type="project" value="TreeGrafter"/>
</dbReference>
<dbReference type="PANTHER" id="PTHR10926:SF0">
    <property type="entry name" value="CDC50, ISOFORM A"/>
    <property type="match status" value="1"/>
</dbReference>
<dbReference type="InterPro" id="IPR005045">
    <property type="entry name" value="CDC50/LEM3_fam"/>
</dbReference>
<proteinExistence type="inferred from homology"/>
<reference evidence="6" key="1">
    <citation type="submission" date="2020-04" db="EMBL/GenBank/DDBJ databases">
        <authorList>
            <person name="Alioto T."/>
            <person name="Alioto T."/>
            <person name="Gomez Garrido J."/>
        </authorList>
    </citation>
    <scope>NUCLEOTIDE SEQUENCE</scope>
    <source>
        <strain evidence="6">A484AB</strain>
    </source>
</reference>
<dbReference type="PANTHER" id="PTHR10926">
    <property type="entry name" value="CELL CYCLE CONTROL PROTEIN 50"/>
    <property type="match status" value="1"/>
</dbReference>
<evidence type="ECO:0000313" key="6">
    <source>
        <dbReference type="EMBL" id="CAB4005105.1"/>
    </source>
</evidence>
<comment type="caution">
    <text evidence="6">The sequence shown here is derived from an EMBL/GenBank/DDBJ whole genome shotgun (WGS) entry which is preliminary data.</text>
</comment>
<evidence type="ECO:0000313" key="7">
    <source>
        <dbReference type="Proteomes" id="UP001152795"/>
    </source>
</evidence>
<comment type="subcellular location">
    <subcellularLocation>
        <location evidence="1">Membrane</location>
        <topology evidence="1">Multi-pass membrane protein</topology>
    </subcellularLocation>
</comment>
<evidence type="ECO:0000256" key="3">
    <source>
        <dbReference type="ARBA" id="ARBA00022692"/>
    </source>
</evidence>
<keyword evidence="5" id="KW-0472">Membrane</keyword>
<dbReference type="Pfam" id="PF03381">
    <property type="entry name" value="CDC50"/>
    <property type="match status" value="1"/>
</dbReference>
<dbReference type="OrthoDB" id="340608at2759"/>